<dbReference type="EMBL" id="BLLK01000075">
    <property type="protein sequence ID" value="GFH61724.1"/>
    <property type="molecule type" value="Genomic_DNA"/>
</dbReference>
<evidence type="ECO:0000313" key="3">
    <source>
        <dbReference type="Proteomes" id="UP001054902"/>
    </source>
</evidence>
<dbReference type="InterPro" id="IPR011990">
    <property type="entry name" value="TPR-like_helical_dom_sf"/>
</dbReference>
<dbReference type="PANTHER" id="PTHR47908">
    <property type="match status" value="1"/>
</dbReference>
<dbReference type="Proteomes" id="UP001054902">
    <property type="component" value="Unassembled WGS sequence"/>
</dbReference>
<protein>
    <submittedName>
        <fullName evidence="2">Uncharacterized protein</fullName>
    </submittedName>
</protein>
<feature type="chain" id="PRO_5042126260" evidence="1">
    <location>
        <begin position="22"/>
        <end position="280"/>
    </location>
</feature>
<dbReference type="SUPFAM" id="SSF48452">
    <property type="entry name" value="TPR-like"/>
    <property type="match status" value="1"/>
</dbReference>
<reference evidence="2 3" key="1">
    <citation type="journal article" date="2021" name="Sci. Rep.">
        <title>The genome of the diatom Chaetoceros tenuissimus carries an ancient integrated fragment of an extant virus.</title>
        <authorList>
            <person name="Hongo Y."/>
            <person name="Kimura K."/>
            <person name="Takaki Y."/>
            <person name="Yoshida Y."/>
            <person name="Baba S."/>
            <person name="Kobayashi G."/>
            <person name="Nagasaki K."/>
            <person name="Hano T."/>
            <person name="Tomaru Y."/>
        </authorList>
    </citation>
    <scope>NUCLEOTIDE SEQUENCE [LARGE SCALE GENOMIC DNA]</scope>
    <source>
        <strain evidence="2 3">NIES-3715</strain>
    </source>
</reference>
<evidence type="ECO:0000313" key="2">
    <source>
        <dbReference type="EMBL" id="GFH61724.1"/>
    </source>
</evidence>
<dbReference type="PANTHER" id="PTHR47908:SF2">
    <property type="entry name" value="TETRATRICOPEPTIDE REPEAT (TPR)-LIKE SUPERFAMILY PROTEIN"/>
    <property type="match status" value="1"/>
</dbReference>
<gene>
    <name evidence="2" type="ORF">CTEN210_18200</name>
</gene>
<accession>A0AAD3DFJ6</accession>
<evidence type="ECO:0000256" key="1">
    <source>
        <dbReference type="SAM" id="SignalP"/>
    </source>
</evidence>
<keyword evidence="1" id="KW-0732">Signal</keyword>
<sequence>MLYFLLFSLSLVLFFPSNSHGFVVVNLLRLHPNVAASASCTPHVPPLQQTKGTKTRTDITNIMVYKKKKTNLYAISPSSSSNNDPYSNMSPRQLVSIGMNEFKQANIHKSIELFDLADSLVPNSALTPYLWQRGISLYYNHDFQQGSLQFRYDVKVNPLDVEEIVWDIACQNQLQLQNPEYEIKKMALPQGQKDRRRIMSVVYNLFRGDATEAELAKAGHEGNPSDLFYALFYLGLYCESIGEISKAEHYMKEAVKSEYANGRGDYMTSCARVHSLVYVM</sequence>
<name>A0AAD3DFJ6_9STRA</name>
<comment type="caution">
    <text evidence="2">The sequence shown here is derived from an EMBL/GenBank/DDBJ whole genome shotgun (WGS) entry which is preliminary data.</text>
</comment>
<proteinExistence type="predicted"/>
<dbReference type="AlphaFoldDB" id="A0AAD3DFJ6"/>
<feature type="signal peptide" evidence="1">
    <location>
        <begin position="1"/>
        <end position="21"/>
    </location>
</feature>
<keyword evidence="3" id="KW-1185">Reference proteome</keyword>
<dbReference type="Gene3D" id="1.25.40.10">
    <property type="entry name" value="Tetratricopeptide repeat domain"/>
    <property type="match status" value="1"/>
</dbReference>
<organism evidence="2 3">
    <name type="scientific">Chaetoceros tenuissimus</name>
    <dbReference type="NCBI Taxonomy" id="426638"/>
    <lineage>
        <taxon>Eukaryota</taxon>
        <taxon>Sar</taxon>
        <taxon>Stramenopiles</taxon>
        <taxon>Ochrophyta</taxon>
        <taxon>Bacillariophyta</taxon>
        <taxon>Coscinodiscophyceae</taxon>
        <taxon>Chaetocerotophycidae</taxon>
        <taxon>Chaetocerotales</taxon>
        <taxon>Chaetocerotaceae</taxon>
        <taxon>Chaetoceros</taxon>
    </lineage>
</organism>
<dbReference type="GO" id="GO:0009507">
    <property type="term" value="C:chloroplast"/>
    <property type="evidence" value="ECO:0007669"/>
    <property type="project" value="TreeGrafter"/>
</dbReference>